<protein>
    <recommendedName>
        <fullName evidence="6">DEX1 C-terminal domain-containing protein</fullName>
    </recommendedName>
</protein>
<feature type="domain" description="DEX1 C-terminal" evidence="6">
    <location>
        <begin position="566"/>
        <end position="673"/>
    </location>
</feature>
<evidence type="ECO:0000313" key="7">
    <source>
        <dbReference type="EMBL" id="CAD9331468.1"/>
    </source>
</evidence>
<evidence type="ECO:0000256" key="5">
    <source>
        <dbReference type="SAM" id="MobiDB-lite"/>
    </source>
</evidence>
<evidence type="ECO:0000259" key="6">
    <source>
        <dbReference type="Pfam" id="PF23722"/>
    </source>
</evidence>
<dbReference type="InterPro" id="IPR045232">
    <property type="entry name" value="FAM234"/>
</dbReference>
<accession>A0A7S1Z8G8</accession>
<keyword evidence="3" id="KW-1133">Transmembrane helix</keyword>
<evidence type="ECO:0000256" key="3">
    <source>
        <dbReference type="ARBA" id="ARBA00022989"/>
    </source>
</evidence>
<dbReference type="PANTHER" id="PTHR21419">
    <property type="match status" value="1"/>
</dbReference>
<dbReference type="SUPFAM" id="SSF69318">
    <property type="entry name" value="Integrin alpha N-terminal domain"/>
    <property type="match status" value="1"/>
</dbReference>
<feature type="region of interest" description="Disordered" evidence="5">
    <location>
        <begin position="1"/>
        <end position="27"/>
    </location>
</feature>
<dbReference type="InterPro" id="IPR056376">
    <property type="entry name" value="DEX1_C"/>
</dbReference>
<keyword evidence="4" id="KW-0472">Membrane</keyword>
<name>A0A7S1Z8G8_9STRA</name>
<dbReference type="Pfam" id="PF23722">
    <property type="entry name" value="Beta-sand_DEX1"/>
    <property type="match status" value="1"/>
</dbReference>
<evidence type="ECO:0000256" key="4">
    <source>
        <dbReference type="ARBA" id="ARBA00023136"/>
    </source>
</evidence>
<reference evidence="7" key="1">
    <citation type="submission" date="2021-01" db="EMBL/GenBank/DDBJ databases">
        <authorList>
            <person name="Corre E."/>
            <person name="Pelletier E."/>
            <person name="Niang G."/>
            <person name="Scheremetjew M."/>
            <person name="Finn R."/>
            <person name="Kale V."/>
            <person name="Holt S."/>
            <person name="Cochrane G."/>
            <person name="Meng A."/>
            <person name="Brown T."/>
            <person name="Cohen L."/>
        </authorList>
    </citation>
    <scope>NUCLEOTIDE SEQUENCE</scope>
    <source>
        <strain evidence="7">Pop2</strain>
    </source>
</reference>
<gene>
    <name evidence="7" type="ORF">DBRI1063_LOCUS11814</name>
</gene>
<dbReference type="GO" id="GO:0016020">
    <property type="term" value="C:membrane"/>
    <property type="evidence" value="ECO:0007669"/>
    <property type="project" value="UniProtKB-SubCell"/>
</dbReference>
<dbReference type="InterPro" id="IPR028994">
    <property type="entry name" value="Integrin_alpha_N"/>
</dbReference>
<organism evidence="7">
    <name type="scientific">Ditylum brightwellii</name>
    <dbReference type="NCBI Taxonomy" id="49249"/>
    <lineage>
        <taxon>Eukaryota</taxon>
        <taxon>Sar</taxon>
        <taxon>Stramenopiles</taxon>
        <taxon>Ochrophyta</taxon>
        <taxon>Bacillariophyta</taxon>
        <taxon>Mediophyceae</taxon>
        <taxon>Lithodesmiophycidae</taxon>
        <taxon>Lithodesmiales</taxon>
        <taxon>Lithodesmiaceae</taxon>
        <taxon>Ditylum</taxon>
    </lineage>
</organism>
<dbReference type="PANTHER" id="PTHR21419:SF23">
    <property type="entry name" value="PROTEIN DEFECTIVE IN EXINE FORMATION 1"/>
    <property type="match status" value="1"/>
</dbReference>
<proteinExistence type="predicted"/>
<feature type="compositionally biased region" description="Acidic residues" evidence="5">
    <location>
        <begin position="11"/>
        <end position="27"/>
    </location>
</feature>
<feature type="compositionally biased region" description="Basic and acidic residues" evidence="5">
    <location>
        <begin position="1"/>
        <end position="10"/>
    </location>
</feature>
<sequence>MENEEFMREMQEEEINQDEEEEEDYSEDYNDYKQDYYDYGYYQDNKTPSYYDDEHYVRVHPHVLSTPQLYEMPPRYNPDGKILEKDEYIVFAVSYYFDEDQFDKRNKRGRGRRMNGGKLLHEIKEDGDDHSNDPNDIYDTHDEMKSEQGRSMYMSSAILVYNVQSGYWMDKFHLDMSSDATVYPKDGSTTTTTTAAHDTNVPEGSGSNMAALIVTTPTIVDLDANGEFEMILGTSMGFVYILDARNPGSQPKVALQMLHPIEQRILVEDVLPNDNNEEHLEMFVVDSGGNVVCLSSDGEIIWHRFLLKQEQEDDKDKTKKKVVKGTSAMSLGDVNGDGKLDIVLTVRVVTIDTTRMIKEEGEVSIEYRVYALDAPTGDDLPNFPLVTEFDESSSSSFDTTIDSIPQPLLVDLHYDQTHWLQRFRPNKKTNDSSSSDVLSLLKHQTQLGDLILKNKTERKTKKGVYAHGGTSNGLHIVQPIKSTLYFIEGGSGCTQTLQIGDTITTMVQADDVHGTGKLDLVVATSSGQIFTMESDAVPYHPLNVWNTGDVRSRMNAHAQGYSSSQGIFVHDISRQYRDVLGMVVPITFEIFDVRPAPSSPSSSGNNTKTRSYDVEIRDGTSPKRVLFSKKYTQPGVYTEKMYVRYGPGYYALTVRLTTANGIVYDDVFHIGHNIKHMEGLSWMLFLPLVLAAFPLLCFQKKVSWDDEDDDGKNMNGGGGGGRGVGILGVRDGE</sequence>
<dbReference type="EMBL" id="HBGN01018567">
    <property type="protein sequence ID" value="CAD9331468.1"/>
    <property type="molecule type" value="Transcribed_RNA"/>
</dbReference>
<comment type="subcellular location">
    <subcellularLocation>
        <location evidence="1">Membrane</location>
        <topology evidence="1">Single-pass membrane protein</topology>
    </subcellularLocation>
</comment>
<keyword evidence="2" id="KW-0812">Transmembrane</keyword>
<dbReference type="AlphaFoldDB" id="A0A7S1Z8G8"/>
<evidence type="ECO:0000256" key="1">
    <source>
        <dbReference type="ARBA" id="ARBA00004167"/>
    </source>
</evidence>
<evidence type="ECO:0000256" key="2">
    <source>
        <dbReference type="ARBA" id="ARBA00022692"/>
    </source>
</evidence>